<reference evidence="1 2" key="1">
    <citation type="submission" date="2019-06" db="EMBL/GenBank/DDBJ databases">
        <title>Sequencing the genomes of 1000 actinobacteria strains.</title>
        <authorList>
            <person name="Klenk H.-P."/>
        </authorList>
    </citation>
    <scope>NUCLEOTIDE SEQUENCE [LARGE SCALE GENOMIC DNA]</scope>
    <source>
        <strain evidence="1 2">DSM 45671</strain>
    </source>
</reference>
<dbReference type="EMBL" id="VIWU01000001">
    <property type="protein sequence ID" value="TWF79208.1"/>
    <property type="molecule type" value="Genomic_DNA"/>
</dbReference>
<accession>A0A561SWH2</accession>
<dbReference type="AlphaFoldDB" id="A0A561SWH2"/>
<dbReference type="Proteomes" id="UP000321261">
    <property type="component" value="Unassembled WGS sequence"/>
</dbReference>
<evidence type="ECO:0008006" key="3">
    <source>
        <dbReference type="Google" id="ProtNLM"/>
    </source>
</evidence>
<proteinExistence type="predicted"/>
<gene>
    <name evidence="1" type="ORF">FHX44_115136</name>
</gene>
<evidence type="ECO:0000313" key="1">
    <source>
        <dbReference type="EMBL" id="TWF79208.1"/>
    </source>
</evidence>
<name>A0A561SWH2_9PSEU</name>
<organism evidence="1 2">
    <name type="scientific">Pseudonocardia hierapolitana</name>
    <dbReference type="NCBI Taxonomy" id="1128676"/>
    <lineage>
        <taxon>Bacteria</taxon>
        <taxon>Bacillati</taxon>
        <taxon>Actinomycetota</taxon>
        <taxon>Actinomycetes</taxon>
        <taxon>Pseudonocardiales</taxon>
        <taxon>Pseudonocardiaceae</taxon>
        <taxon>Pseudonocardia</taxon>
    </lineage>
</organism>
<sequence>MTRQIRCECGYTARGESDDVVISLIQAHLVTDHPDLAGTETADDIRHWIELLPD</sequence>
<dbReference type="RefSeq" id="WP_170309039.1">
    <property type="nucleotide sequence ID" value="NZ_VIWU01000001.1"/>
</dbReference>
<evidence type="ECO:0000313" key="2">
    <source>
        <dbReference type="Proteomes" id="UP000321261"/>
    </source>
</evidence>
<keyword evidence="2" id="KW-1185">Reference proteome</keyword>
<comment type="caution">
    <text evidence="1">The sequence shown here is derived from an EMBL/GenBank/DDBJ whole genome shotgun (WGS) entry which is preliminary data.</text>
</comment>
<protein>
    <recommendedName>
        <fullName evidence="3">DUF1059 domain-containing protein</fullName>
    </recommendedName>
</protein>